<proteinExistence type="predicted"/>
<dbReference type="Gene3D" id="3.90.280.10">
    <property type="entry name" value="PEBP-like"/>
    <property type="match status" value="1"/>
</dbReference>
<dbReference type="SUPFAM" id="SSF49777">
    <property type="entry name" value="PEBP-like"/>
    <property type="match status" value="1"/>
</dbReference>
<evidence type="ECO:0000313" key="1">
    <source>
        <dbReference type="EMBL" id="GFH43067.1"/>
    </source>
</evidence>
<dbReference type="Pfam" id="PF01161">
    <property type="entry name" value="PBP"/>
    <property type="match status" value="1"/>
</dbReference>
<dbReference type="EMBL" id="BLLI01000054">
    <property type="protein sequence ID" value="GFH43067.1"/>
    <property type="molecule type" value="Genomic_DNA"/>
</dbReference>
<dbReference type="NCBIfam" id="TIGR00481">
    <property type="entry name" value="YbhB/YbcL family Raf kinase inhibitor-like protein"/>
    <property type="match status" value="1"/>
</dbReference>
<reference evidence="1 2" key="1">
    <citation type="submission" date="2020-02" db="EMBL/GenBank/DDBJ databases">
        <title>Draft genome sequence of Lactococcus sp. Hs30E4-3.</title>
        <authorList>
            <person name="Noda S."/>
            <person name="Yuki M."/>
            <person name="Ohkuma M."/>
        </authorList>
    </citation>
    <scope>NUCLEOTIDE SEQUENCE [LARGE SCALE GENOMIC DNA]</scope>
    <source>
        <strain evidence="1 2">Hs30E4-3</strain>
    </source>
</reference>
<dbReference type="InterPro" id="IPR005247">
    <property type="entry name" value="YbhB_YbcL/LppC-like"/>
</dbReference>
<dbReference type="AlphaFoldDB" id="A0A6A0BH07"/>
<dbReference type="Proteomes" id="UP000480303">
    <property type="component" value="Unassembled WGS sequence"/>
</dbReference>
<organism evidence="1 2">
    <name type="scientific">Pseudolactococcus hodotermopsidis</name>
    <dbReference type="NCBI Taxonomy" id="2709157"/>
    <lineage>
        <taxon>Bacteria</taxon>
        <taxon>Bacillati</taxon>
        <taxon>Bacillota</taxon>
        <taxon>Bacilli</taxon>
        <taxon>Lactobacillales</taxon>
        <taxon>Streptococcaceae</taxon>
        <taxon>Pseudolactococcus</taxon>
    </lineage>
</organism>
<dbReference type="InterPro" id="IPR036610">
    <property type="entry name" value="PEBP-like_sf"/>
</dbReference>
<comment type="caution">
    <text evidence="1">The sequence shown here is derived from an EMBL/GenBank/DDBJ whole genome shotgun (WGS) entry which is preliminary data.</text>
</comment>
<dbReference type="InterPro" id="IPR008914">
    <property type="entry name" value="PEBP"/>
</dbReference>
<dbReference type="CDD" id="cd00865">
    <property type="entry name" value="PEBP_bact_arch"/>
    <property type="match status" value="1"/>
</dbReference>
<name>A0A6A0BH07_9LACT</name>
<gene>
    <name evidence="1" type="ORF">Hs30E_16180</name>
</gene>
<sequence length="170" mass="18887">MKLTIKKDENGFLPDKYAKFAADDFKSEGHPIVSFPFDITEIPETARFLSWSLVDYDAVVPAGFPWIHWLVANVAVASESLEIPEDFSRTTSALQGKNTNVSRFLPKASPAITEHYTGPTPPDKNHDYQLIVYAHSEPLDLKSGFFLNELMKEANAKALDSVVSDVTARA</sequence>
<keyword evidence="2" id="KW-1185">Reference proteome</keyword>
<protein>
    <submittedName>
        <fullName evidence="1">YbhB/YbcL family Raf kinase inhibitor-like protein</fullName>
    </submittedName>
</protein>
<evidence type="ECO:0000313" key="2">
    <source>
        <dbReference type="Proteomes" id="UP000480303"/>
    </source>
</evidence>
<dbReference type="RefSeq" id="WP_172209506.1">
    <property type="nucleotide sequence ID" value="NZ_BLLI01000054.1"/>
</dbReference>
<accession>A0A6A0BH07</accession>